<reference evidence="2 3" key="1">
    <citation type="submission" date="2016-05" db="EMBL/GenBank/DDBJ databases">
        <title>Single-cell genome of chain-forming Candidatus Thiomargarita nelsonii and comparison to other large sulfur-oxidizing bacteria.</title>
        <authorList>
            <person name="Winkel M."/>
            <person name="Salman V."/>
            <person name="Woyke T."/>
            <person name="Schulz-Vogt H."/>
            <person name="Richter M."/>
            <person name="Flood B."/>
            <person name="Bailey J."/>
            <person name="Amann R."/>
            <person name="Mussmann M."/>
        </authorList>
    </citation>
    <scope>NUCLEOTIDE SEQUENCE [LARGE SCALE GENOMIC DNA]</scope>
    <source>
        <strain evidence="2 3">THI036</strain>
    </source>
</reference>
<dbReference type="Proteomes" id="UP000076962">
    <property type="component" value="Unassembled WGS sequence"/>
</dbReference>
<feature type="region of interest" description="Disordered" evidence="1">
    <location>
        <begin position="30"/>
        <end position="49"/>
    </location>
</feature>
<comment type="caution">
    <text evidence="2">The sequence shown here is derived from an EMBL/GenBank/DDBJ whole genome shotgun (WGS) entry which is preliminary data.</text>
</comment>
<protein>
    <submittedName>
        <fullName evidence="2">Uncharacterized protein</fullName>
    </submittedName>
</protein>
<accession>A0A176RYG3</accession>
<gene>
    <name evidence="2" type="ORF">THIOM_003478</name>
</gene>
<organism evidence="2 3">
    <name type="scientific">Candidatus Thiomargarita nelsonii</name>
    <dbReference type="NCBI Taxonomy" id="1003181"/>
    <lineage>
        <taxon>Bacteria</taxon>
        <taxon>Pseudomonadati</taxon>
        <taxon>Pseudomonadota</taxon>
        <taxon>Gammaproteobacteria</taxon>
        <taxon>Thiotrichales</taxon>
        <taxon>Thiotrichaceae</taxon>
        <taxon>Thiomargarita</taxon>
    </lineage>
</organism>
<sequence length="62" mass="6976">MLNQSVDLFLVPTRGKGMPASTLCVENFRSTNKKRSNKKPKNTNQIKSQPIGITGNLYIHLF</sequence>
<dbReference type="AlphaFoldDB" id="A0A176RYG3"/>
<evidence type="ECO:0000313" key="2">
    <source>
        <dbReference type="EMBL" id="OAD20795.1"/>
    </source>
</evidence>
<feature type="compositionally biased region" description="Basic residues" evidence="1">
    <location>
        <begin position="31"/>
        <end position="41"/>
    </location>
</feature>
<name>A0A176RYG3_9GAMM</name>
<evidence type="ECO:0000313" key="3">
    <source>
        <dbReference type="Proteomes" id="UP000076962"/>
    </source>
</evidence>
<proteinExistence type="predicted"/>
<dbReference type="EMBL" id="LUTY01002105">
    <property type="protein sequence ID" value="OAD20795.1"/>
    <property type="molecule type" value="Genomic_DNA"/>
</dbReference>
<keyword evidence="3" id="KW-1185">Reference proteome</keyword>
<evidence type="ECO:0000256" key="1">
    <source>
        <dbReference type="SAM" id="MobiDB-lite"/>
    </source>
</evidence>